<sequence>MGTILERQTEDGAKSFSAVLRKKEGGKVVLSYFRHRFQADLRRMVVIACERPPRGPVPPQTLRTALSRT</sequence>
<organism evidence="1 2">
    <name type="scientific">Salipiger mangrovisoli</name>
    <dbReference type="NCBI Taxonomy" id="2865933"/>
    <lineage>
        <taxon>Bacteria</taxon>
        <taxon>Pseudomonadati</taxon>
        <taxon>Pseudomonadota</taxon>
        <taxon>Alphaproteobacteria</taxon>
        <taxon>Rhodobacterales</taxon>
        <taxon>Roseobacteraceae</taxon>
        <taxon>Salipiger</taxon>
    </lineage>
</organism>
<protein>
    <recommendedName>
        <fullName evidence="3">Transposase</fullName>
    </recommendedName>
</protein>
<keyword evidence="2" id="KW-1185">Reference proteome</keyword>
<comment type="caution">
    <text evidence="1">The sequence shown here is derived from an EMBL/GenBank/DDBJ whole genome shotgun (WGS) entry which is preliminary data.</text>
</comment>
<reference evidence="1 2" key="1">
    <citation type="journal article" date="2021" name="Int. J. Syst. Evol. Microbiol.">
        <title>Salipiger mangrovisoli sp. nov., isolated from mangrove soil and the proposal for the reclassification of Paraphaeobacter pallidus as Salipiger pallidus comb. nov.</title>
        <authorList>
            <person name="Du J."/>
            <person name="Liu Y."/>
            <person name="Pei T."/>
            <person name="Deng M.R."/>
            <person name="Zhu H."/>
        </authorList>
    </citation>
    <scope>NUCLEOTIDE SEQUENCE [LARGE SCALE GENOMIC DNA]</scope>
    <source>
        <strain evidence="1 2">6D45A</strain>
    </source>
</reference>
<proteinExistence type="predicted"/>
<dbReference type="RefSeq" id="WP_194135427.1">
    <property type="nucleotide sequence ID" value="NZ_JADFFK010000010.1"/>
</dbReference>
<dbReference type="Proteomes" id="UP000607796">
    <property type="component" value="Unassembled WGS sequence"/>
</dbReference>
<evidence type="ECO:0000313" key="1">
    <source>
        <dbReference type="EMBL" id="MBE9638120.1"/>
    </source>
</evidence>
<name>A0ABR9X3N8_9RHOB</name>
<accession>A0ABR9X3N8</accession>
<evidence type="ECO:0008006" key="3">
    <source>
        <dbReference type="Google" id="ProtNLM"/>
    </source>
</evidence>
<gene>
    <name evidence="1" type="ORF">IQ782_14795</name>
</gene>
<dbReference type="EMBL" id="JADFFK010000010">
    <property type="protein sequence ID" value="MBE9638120.1"/>
    <property type="molecule type" value="Genomic_DNA"/>
</dbReference>
<evidence type="ECO:0000313" key="2">
    <source>
        <dbReference type="Proteomes" id="UP000607796"/>
    </source>
</evidence>